<dbReference type="Proteomes" id="UP000190897">
    <property type="component" value="Unassembled WGS sequence"/>
</dbReference>
<keyword evidence="7" id="KW-1185">Reference proteome</keyword>
<dbReference type="GO" id="GO:0006412">
    <property type="term" value="P:translation"/>
    <property type="evidence" value="ECO:0007669"/>
    <property type="project" value="TreeGrafter"/>
</dbReference>
<dbReference type="Pfam" id="PF17384">
    <property type="entry name" value="DUF150_C"/>
    <property type="match status" value="1"/>
</dbReference>
<dbReference type="PANTHER" id="PTHR33867">
    <property type="entry name" value="RIBOSOME MATURATION FACTOR RIMP"/>
    <property type="match status" value="1"/>
</dbReference>
<dbReference type="InterPro" id="IPR028989">
    <property type="entry name" value="RimP_N"/>
</dbReference>
<dbReference type="Pfam" id="PF02576">
    <property type="entry name" value="RimP_N"/>
    <property type="match status" value="1"/>
</dbReference>
<evidence type="ECO:0000256" key="2">
    <source>
        <dbReference type="ARBA" id="ARBA00022517"/>
    </source>
</evidence>
<feature type="domain" description="Ribosome maturation factor RimP N-terminal" evidence="4">
    <location>
        <begin position="10"/>
        <end position="82"/>
    </location>
</feature>
<feature type="domain" description="Ribosome maturation factor RimP C-terminal" evidence="5">
    <location>
        <begin position="87"/>
        <end position="159"/>
    </location>
</feature>
<dbReference type="GO" id="GO:0005829">
    <property type="term" value="C:cytosol"/>
    <property type="evidence" value="ECO:0007669"/>
    <property type="project" value="TreeGrafter"/>
</dbReference>
<comment type="function">
    <text evidence="3">Required for maturation of 30S ribosomal subunits.</text>
</comment>
<comment type="similarity">
    <text evidence="3">Belongs to the RimP family.</text>
</comment>
<dbReference type="SUPFAM" id="SSF75420">
    <property type="entry name" value="YhbC-like, N-terminal domain"/>
    <property type="match status" value="1"/>
</dbReference>
<keyword evidence="1 3" id="KW-0963">Cytoplasm</keyword>
<dbReference type="InterPro" id="IPR003728">
    <property type="entry name" value="Ribosome_maturation_RimP"/>
</dbReference>
<dbReference type="AlphaFoldDB" id="A0A1T5HER8"/>
<evidence type="ECO:0000313" key="6">
    <source>
        <dbReference type="EMBL" id="SKC19021.1"/>
    </source>
</evidence>
<dbReference type="EMBL" id="FUZA01000012">
    <property type="protein sequence ID" value="SKC19021.1"/>
    <property type="molecule type" value="Genomic_DNA"/>
</dbReference>
<organism evidence="6 7">
    <name type="scientific">Dyadobacter psychrophilus</name>
    <dbReference type="NCBI Taxonomy" id="651661"/>
    <lineage>
        <taxon>Bacteria</taxon>
        <taxon>Pseudomonadati</taxon>
        <taxon>Bacteroidota</taxon>
        <taxon>Cytophagia</taxon>
        <taxon>Cytophagales</taxon>
        <taxon>Spirosomataceae</taxon>
        <taxon>Dyadobacter</taxon>
    </lineage>
</organism>
<dbReference type="InterPro" id="IPR028998">
    <property type="entry name" value="RimP_C"/>
</dbReference>
<evidence type="ECO:0000259" key="4">
    <source>
        <dbReference type="Pfam" id="PF02576"/>
    </source>
</evidence>
<gene>
    <name evidence="3" type="primary">rimP</name>
    <name evidence="6" type="ORF">SAMN05660293_05408</name>
</gene>
<evidence type="ECO:0000256" key="3">
    <source>
        <dbReference type="HAMAP-Rule" id="MF_01077"/>
    </source>
</evidence>
<dbReference type="RefSeq" id="WP_082217834.1">
    <property type="nucleotide sequence ID" value="NZ_FUZA01000012.1"/>
</dbReference>
<comment type="subcellular location">
    <subcellularLocation>
        <location evidence="3">Cytoplasm</location>
    </subcellularLocation>
</comment>
<dbReference type="InterPro" id="IPR035956">
    <property type="entry name" value="RimP_N_sf"/>
</dbReference>
<dbReference type="OrthoDB" id="9789702at2"/>
<protein>
    <recommendedName>
        <fullName evidence="3">Ribosome maturation factor RimP</fullName>
    </recommendedName>
</protein>
<name>A0A1T5HER8_9BACT</name>
<accession>A0A1T5HER8</accession>
<keyword evidence="2 3" id="KW-0690">Ribosome biogenesis</keyword>
<proteinExistence type="inferred from homology"/>
<dbReference type="HAMAP" id="MF_01077">
    <property type="entry name" value="RimP"/>
    <property type="match status" value="1"/>
</dbReference>
<dbReference type="PANTHER" id="PTHR33867:SF1">
    <property type="entry name" value="RIBOSOME MATURATION FACTOR RIMP"/>
    <property type="match status" value="1"/>
</dbReference>
<dbReference type="Gene3D" id="3.30.300.70">
    <property type="entry name" value="RimP-like superfamily, N-terminal"/>
    <property type="match status" value="1"/>
</dbReference>
<evidence type="ECO:0000256" key="1">
    <source>
        <dbReference type="ARBA" id="ARBA00022490"/>
    </source>
</evidence>
<dbReference type="CDD" id="cd01734">
    <property type="entry name" value="YlxS_C"/>
    <property type="match status" value="1"/>
</dbReference>
<evidence type="ECO:0000259" key="5">
    <source>
        <dbReference type="Pfam" id="PF17384"/>
    </source>
</evidence>
<evidence type="ECO:0000313" key="7">
    <source>
        <dbReference type="Proteomes" id="UP000190897"/>
    </source>
</evidence>
<dbReference type="STRING" id="651661.SAMN05660293_05408"/>
<reference evidence="7" key="1">
    <citation type="submission" date="2017-02" db="EMBL/GenBank/DDBJ databases">
        <authorList>
            <person name="Varghese N."/>
            <person name="Submissions S."/>
        </authorList>
    </citation>
    <scope>NUCLEOTIDE SEQUENCE [LARGE SCALE GENOMIC DNA]</scope>
    <source>
        <strain evidence="7">DSM 22270</strain>
    </source>
</reference>
<sequence>MTIKEQLEALLEPLLEDGNCFLVDIIIKPSKVSQKVSILVDSDEGITIQQCTSISRRLAKQLEELEVFADAYTLEVSSPGLDQPLLLHRQYQKNLGRNLKVTLKTGEVISGTLIEASEEIVKLQLPAPKKKTKTPIDPAELIRDIPFDDISKALIEISFK</sequence>
<dbReference type="GO" id="GO:0000028">
    <property type="term" value="P:ribosomal small subunit assembly"/>
    <property type="evidence" value="ECO:0007669"/>
    <property type="project" value="TreeGrafter"/>
</dbReference>